<feature type="domain" description="DUF1206" evidence="2">
    <location>
        <begin position="187"/>
        <end position="256"/>
    </location>
</feature>
<gene>
    <name evidence="3" type="ORF">SAOR_11525</name>
</gene>
<organism evidence="3 4">
    <name type="scientific">Salinisphaera orenii MK-B5</name>
    <dbReference type="NCBI Taxonomy" id="856730"/>
    <lineage>
        <taxon>Bacteria</taxon>
        <taxon>Pseudomonadati</taxon>
        <taxon>Pseudomonadota</taxon>
        <taxon>Gammaproteobacteria</taxon>
        <taxon>Salinisphaerales</taxon>
        <taxon>Salinisphaeraceae</taxon>
        <taxon>Salinisphaera</taxon>
    </lineage>
</organism>
<sequence>MDYTRMTVRWVARAGYGARGLVYLALGALTFNAALEFDEVEDVHGAMREIGHQTGGDIVLFGLAAGLLAYGLWRFVQTTLDVDGHGWRPTALAIRGGLLVSAALHISLAWACVQIAMRWSGGNGKPVQRAVERILDWPAGRMLVIAGGAAIVGAGVAHLVKAVRCGYRKWFEASPRAMAWIDPVARFGLFARGLLFLGVGGFVLYAALTLEPSEARGVEGVMLWIQDRLYGRIMLAGLALGLIAFGAYGLIEAFVRRVGLGAALR</sequence>
<accession>A0A423PK75</accession>
<feature type="transmembrane region" description="Helical" evidence="1">
    <location>
        <begin position="21"/>
        <end position="38"/>
    </location>
</feature>
<name>A0A423PK75_9GAMM</name>
<feature type="transmembrane region" description="Helical" evidence="1">
    <location>
        <begin position="97"/>
        <end position="119"/>
    </location>
</feature>
<comment type="caution">
    <text evidence="3">The sequence shown here is derived from an EMBL/GenBank/DDBJ whole genome shotgun (WGS) entry which is preliminary data.</text>
</comment>
<feature type="transmembrane region" description="Helical" evidence="1">
    <location>
        <begin position="229"/>
        <end position="251"/>
    </location>
</feature>
<feature type="domain" description="DUF1206" evidence="2">
    <location>
        <begin position="97"/>
        <end position="163"/>
    </location>
</feature>
<dbReference type="AlphaFoldDB" id="A0A423PK75"/>
<feature type="transmembrane region" description="Helical" evidence="1">
    <location>
        <begin position="184"/>
        <end position="209"/>
    </location>
</feature>
<dbReference type="Pfam" id="PF06724">
    <property type="entry name" value="DUF1206"/>
    <property type="match status" value="3"/>
</dbReference>
<feature type="transmembrane region" description="Helical" evidence="1">
    <location>
        <begin position="139"/>
        <end position="163"/>
    </location>
</feature>
<evidence type="ECO:0000313" key="3">
    <source>
        <dbReference type="EMBL" id="ROO26010.1"/>
    </source>
</evidence>
<dbReference type="Proteomes" id="UP000283993">
    <property type="component" value="Unassembled WGS sequence"/>
</dbReference>
<dbReference type="InterPro" id="IPR009597">
    <property type="entry name" value="DUF1206"/>
</dbReference>
<proteinExistence type="predicted"/>
<feature type="transmembrane region" description="Helical" evidence="1">
    <location>
        <begin position="58"/>
        <end position="76"/>
    </location>
</feature>
<evidence type="ECO:0000313" key="4">
    <source>
        <dbReference type="Proteomes" id="UP000283993"/>
    </source>
</evidence>
<keyword evidence="1" id="KW-0812">Transmembrane</keyword>
<protein>
    <recommendedName>
        <fullName evidence="2">DUF1206 domain-containing protein</fullName>
    </recommendedName>
</protein>
<evidence type="ECO:0000259" key="2">
    <source>
        <dbReference type="Pfam" id="PF06724"/>
    </source>
</evidence>
<dbReference type="EMBL" id="AYKH01000024">
    <property type="protein sequence ID" value="ROO26010.1"/>
    <property type="molecule type" value="Genomic_DNA"/>
</dbReference>
<evidence type="ECO:0000256" key="1">
    <source>
        <dbReference type="SAM" id="Phobius"/>
    </source>
</evidence>
<reference evidence="3 4" key="1">
    <citation type="submission" date="2013-10" db="EMBL/GenBank/DDBJ databases">
        <title>Salinisphaera orenii MK-B5 Genome Sequencing.</title>
        <authorList>
            <person name="Lai Q."/>
            <person name="Li C."/>
            <person name="Shao Z."/>
        </authorList>
    </citation>
    <scope>NUCLEOTIDE SEQUENCE [LARGE SCALE GENOMIC DNA]</scope>
    <source>
        <strain evidence="3 4">MK-B5</strain>
    </source>
</reference>
<dbReference type="RefSeq" id="WP_185015660.1">
    <property type="nucleotide sequence ID" value="NZ_AYKH01000024.1"/>
</dbReference>
<keyword evidence="1" id="KW-1133">Transmembrane helix</keyword>
<keyword evidence="4" id="KW-1185">Reference proteome</keyword>
<feature type="domain" description="DUF1206" evidence="2">
    <location>
        <begin position="14"/>
        <end position="78"/>
    </location>
</feature>
<keyword evidence="1" id="KW-0472">Membrane</keyword>